<reference evidence="2" key="1">
    <citation type="submission" date="2010-09" db="EMBL/GenBank/DDBJ databases">
        <title>The genome sequence of Geomyces destructans 20631-21.</title>
        <authorList>
            <consortium name="The Broad Institute Genome Sequencing Platform"/>
            <person name="Cuomo C.A."/>
            <person name="Blehert D.S."/>
            <person name="Lorch J.M."/>
            <person name="Young S.K."/>
            <person name="Zeng Q."/>
            <person name="Gargeya S."/>
            <person name="Fitzgerald M."/>
            <person name="Haas B."/>
            <person name="Abouelleil A."/>
            <person name="Alvarado L."/>
            <person name="Arachchi H.M."/>
            <person name="Berlin A."/>
            <person name="Brown A."/>
            <person name="Chapman S.B."/>
            <person name="Chen Z."/>
            <person name="Dunbar C."/>
            <person name="Freedman E."/>
            <person name="Gearin G."/>
            <person name="Gellesch M."/>
            <person name="Goldberg J."/>
            <person name="Griggs A."/>
            <person name="Gujja S."/>
            <person name="Heiman D."/>
            <person name="Howarth C."/>
            <person name="Larson L."/>
            <person name="Lui A."/>
            <person name="MacDonald P.J.P."/>
            <person name="Montmayeur A."/>
            <person name="Murphy C."/>
            <person name="Neiman D."/>
            <person name="Pearson M."/>
            <person name="Priest M."/>
            <person name="Roberts A."/>
            <person name="Saif S."/>
            <person name="Shea T."/>
            <person name="Shenoy N."/>
            <person name="Sisk P."/>
            <person name="Stolte C."/>
            <person name="Sykes S."/>
            <person name="Wortman J."/>
            <person name="Nusbaum C."/>
            <person name="Birren B."/>
        </authorList>
    </citation>
    <scope>NUCLEOTIDE SEQUENCE [LARGE SCALE GENOMIC DNA]</scope>
    <source>
        <strain evidence="2">ATCC MYA-4855 / 20631-21</strain>
    </source>
</reference>
<evidence type="ECO:0000313" key="2">
    <source>
        <dbReference type="Proteomes" id="UP000011064"/>
    </source>
</evidence>
<keyword evidence="2" id="KW-1185">Reference proteome</keyword>
<accession>L8G782</accession>
<organism evidence="1 2">
    <name type="scientific">Pseudogymnoascus destructans (strain ATCC MYA-4855 / 20631-21)</name>
    <name type="common">Bat white-nose syndrome fungus</name>
    <name type="synonym">Geomyces destructans</name>
    <dbReference type="NCBI Taxonomy" id="658429"/>
    <lineage>
        <taxon>Eukaryota</taxon>
        <taxon>Fungi</taxon>
        <taxon>Dikarya</taxon>
        <taxon>Ascomycota</taxon>
        <taxon>Pezizomycotina</taxon>
        <taxon>Leotiomycetes</taxon>
        <taxon>Thelebolales</taxon>
        <taxon>Thelebolaceae</taxon>
        <taxon>Pseudogymnoascus</taxon>
    </lineage>
</organism>
<gene>
    <name evidence="1" type="ORF">GMDG_03386</name>
</gene>
<dbReference type="HOGENOM" id="CLU_2159515_0_0_1"/>
<dbReference type="AlphaFoldDB" id="L8G782"/>
<dbReference type="Proteomes" id="UP000011064">
    <property type="component" value="Unassembled WGS sequence"/>
</dbReference>
<evidence type="ECO:0000313" key="1">
    <source>
        <dbReference type="EMBL" id="ELR08704.1"/>
    </source>
</evidence>
<dbReference type="InParanoid" id="L8G782"/>
<name>L8G782_PSED2</name>
<dbReference type="EMBL" id="GL573222">
    <property type="protein sequence ID" value="ELR08704.1"/>
    <property type="molecule type" value="Genomic_DNA"/>
</dbReference>
<sequence>MAPMQCDANLSCQRFKDYEDERVLCCSHWPVAWYPKAAMCLDGLVWGNGDMERLLAVCNNNLMPPRPVPPHWTIQYSVFHPLASHRWRQQDVRHINRYKERKRRLIHTAII</sequence>
<dbReference type="VEuPathDB" id="FungiDB:GMDG_03386"/>
<protein>
    <submittedName>
        <fullName evidence="1">Uncharacterized protein</fullName>
    </submittedName>
</protein>
<proteinExistence type="predicted"/>